<dbReference type="EMBL" id="WMBB01000004">
    <property type="protein sequence ID" value="MTE13061.1"/>
    <property type="molecule type" value="Genomic_DNA"/>
</dbReference>
<keyword evidence="11" id="KW-1185">Reference proteome</keyword>
<evidence type="ECO:0000256" key="9">
    <source>
        <dbReference type="RuleBase" id="RU000461"/>
    </source>
</evidence>
<dbReference type="PROSITE" id="PS00086">
    <property type="entry name" value="CYTOCHROME_P450"/>
    <property type="match status" value="1"/>
</dbReference>
<keyword evidence="3 8" id="KW-0349">Heme</keyword>
<organism evidence="10 11">
    <name type="scientific">Nocardia aurantiaca</name>
    <dbReference type="NCBI Taxonomy" id="2675850"/>
    <lineage>
        <taxon>Bacteria</taxon>
        <taxon>Bacillati</taxon>
        <taxon>Actinomycetota</taxon>
        <taxon>Actinomycetes</taxon>
        <taxon>Mycobacteriales</taxon>
        <taxon>Nocardiaceae</taxon>
        <taxon>Nocardia</taxon>
    </lineage>
</organism>
<evidence type="ECO:0000256" key="6">
    <source>
        <dbReference type="ARBA" id="ARBA00023004"/>
    </source>
</evidence>
<keyword evidence="7 9" id="KW-0503">Monooxygenase</keyword>
<comment type="cofactor">
    <cofactor evidence="1 8">
        <name>heme</name>
        <dbReference type="ChEBI" id="CHEBI:30413"/>
    </cofactor>
</comment>
<dbReference type="SUPFAM" id="SSF48264">
    <property type="entry name" value="Cytochrome P450"/>
    <property type="match status" value="1"/>
</dbReference>
<sequence length="444" mass="49857">MTLLTYDRAGVPGMPGDAGLPLIGYTLQLAQGSLLTGDGRYEKYGPVSWSRALGINAVHAMGPDACEEVLRNRDQAYANGPGWSFMIGPFFHGGLMLMDFDEHHRHRRIMQSAFTAERLAGYLGPMNETIAAGLRQWPRTGTMHFHRRIKQLTLDVATRTFSGTPLGPQTDRVNAAFTDTVAATTAAIRVPIPGLRWSNGLRGRHVLEQYLTPNVAAKRAGDGNDLFSALCHAVGPDGERFTDSEIVDHMIFLLMAAHDTATATMTTMTYYLARHPQWQERCREESRALGVDAISYADLDKLTSLDLVMKEAMRIITPVPAVMRRTVKDTELLGYRIPADTQVGVMLWHLHHMPELWSNPYRFDPERFAEPRREDKAHRHAYMPFGHGVHKCIGMYFGGMEIKAAMHQMLLRQRWSVEPNYRMPTELRPLPRPSDGLPIRVASA</sequence>
<dbReference type="GO" id="GO:0005506">
    <property type="term" value="F:iron ion binding"/>
    <property type="evidence" value="ECO:0007669"/>
    <property type="project" value="InterPro"/>
</dbReference>
<evidence type="ECO:0000256" key="4">
    <source>
        <dbReference type="ARBA" id="ARBA00022723"/>
    </source>
</evidence>
<dbReference type="PANTHER" id="PTHR24286:SF24">
    <property type="entry name" value="LANOSTEROL 14-ALPHA DEMETHYLASE"/>
    <property type="match status" value="1"/>
</dbReference>
<evidence type="ECO:0000256" key="1">
    <source>
        <dbReference type="ARBA" id="ARBA00001971"/>
    </source>
</evidence>
<feature type="binding site" description="axial binding residue" evidence="8">
    <location>
        <position position="392"/>
    </location>
    <ligand>
        <name>heme</name>
        <dbReference type="ChEBI" id="CHEBI:30413"/>
    </ligand>
    <ligandPart>
        <name>Fe</name>
        <dbReference type="ChEBI" id="CHEBI:18248"/>
    </ligandPart>
</feature>
<proteinExistence type="inferred from homology"/>
<evidence type="ECO:0000256" key="5">
    <source>
        <dbReference type="ARBA" id="ARBA00023002"/>
    </source>
</evidence>
<name>A0A6I3KUK3_9NOCA</name>
<accession>A0A6I3KUK3</accession>
<dbReference type="Pfam" id="PF00067">
    <property type="entry name" value="p450"/>
    <property type="match status" value="1"/>
</dbReference>
<dbReference type="InterPro" id="IPR001128">
    <property type="entry name" value="Cyt_P450"/>
</dbReference>
<comment type="similarity">
    <text evidence="2 9">Belongs to the cytochrome P450 family.</text>
</comment>
<reference evidence="10 11" key="1">
    <citation type="submission" date="2019-11" db="EMBL/GenBank/DDBJ databases">
        <title>Nocardia sp. nov. CT2-14 isolated from soil.</title>
        <authorList>
            <person name="Kanchanasin P."/>
            <person name="Tanasupawat S."/>
            <person name="Yuki M."/>
            <person name="Kudo T."/>
        </authorList>
    </citation>
    <scope>NUCLEOTIDE SEQUENCE [LARGE SCALE GENOMIC DNA]</scope>
    <source>
        <strain evidence="10 11">CT2-14</strain>
    </source>
</reference>
<protein>
    <submittedName>
        <fullName evidence="10">Cytochrome P450</fullName>
    </submittedName>
</protein>
<gene>
    <name evidence="10" type="ORF">GLP40_09770</name>
</gene>
<keyword evidence="6 8" id="KW-0408">Iron</keyword>
<dbReference type="GO" id="GO:0016125">
    <property type="term" value="P:sterol metabolic process"/>
    <property type="evidence" value="ECO:0007669"/>
    <property type="project" value="TreeGrafter"/>
</dbReference>
<comment type="caution">
    <text evidence="10">The sequence shown here is derived from an EMBL/GenBank/DDBJ whole genome shotgun (WGS) entry which is preliminary data.</text>
</comment>
<dbReference type="PRINTS" id="PR00465">
    <property type="entry name" value="EP450IV"/>
</dbReference>
<dbReference type="Gene3D" id="1.10.630.10">
    <property type="entry name" value="Cytochrome P450"/>
    <property type="match status" value="1"/>
</dbReference>
<dbReference type="InterPro" id="IPR017972">
    <property type="entry name" value="Cyt_P450_CS"/>
</dbReference>
<dbReference type="PRINTS" id="PR00385">
    <property type="entry name" value="P450"/>
</dbReference>
<dbReference type="AlphaFoldDB" id="A0A6I3KUK3"/>
<evidence type="ECO:0000313" key="10">
    <source>
        <dbReference type="EMBL" id="MTE13061.1"/>
    </source>
</evidence>
<evidence type="ECO:0000256" key="2">
    <source>
        <dbReference type="ARBA" id="ARBA00010617"/>
    </source>
</evidence>
<evidence type="ECO:0000256" key="7">
    <source>
        <dbReference type="ARBA" id="ARBA00023033"/>
    </source>
</evidence>
<dbReference type="GO" id="GO:0020037">
    <property type="term" value="F:heme binding"/>
    <property type="evidence" value="ECO:0007669"/>
    <property type="project" value="InterPro"/>
</dbReference>
<evidence type="ECO:0000256" key="8">
    <source>
        <dbReference type="PIRSR" id="PIRSR602403-1"/>
    </source>
</evidence>
<keyword evidence="5 9" id="KW-0560">Oxidoreductase</keyword>
<dbReference type="PANTHER" id="PTHR24286">
    <property type="entry name" value="CYTOCHROME P450 26"/>
    <property type="match status" value="1"/>
</dbReference>
<evidence type="ECO:0000313" key="11">
    <source>
        <dbReference type="Proteomes" id="UP000432464"/>
    </source>
</evidence>
<dbReference type="GO" id="GO:0004497">
    <property type="term" value="F:monooxygenase activity"/>
    <property type="evidence" value="ECO:0007669"/>
    <property type="project" value="UniProtKB-KW"/>
</dbReference>
<dbReference type="InterPro" id="IPR002403">
    <property type="entry name" value="Cyt_P450_E_grp-IV"/>
</dbReference>
<dbReference type="GO" id="GO:0016705">
    <property type="term" value="F:oxidoreductase activity, acting on paired donors, with incorporation or reduction of molecular oxygen"/>
    <property type="evidence" value="ECO:0007669"/>
    <property type="project" value="InterPro"/>
</dbReference>
<dbReference type="RefSeq" id="WP_154787527.1">
    <property type="nucleotide sequence ID" value="NZ_WMBB01000004.1"/>
</dbReference>
<evidence type="ECO:0000256" key="3">
    <source>
        <dbReference type="ARBA" id="ARBA00022617"/>
    </source>
</evidence>
<dbReference type="InterPro" id="IPR036396">
    <property type="entry name" value="Cyt_P450_sf"/>
</dbReference>
<dbReference type="Proteomes" id="UP000432464">
    <property type="component" value="Unassembled WGS sequence"/>
</dbReference>
<keyword evidence="4 8" id="KW-0479">Metal-binding</keyword>